<accession>A0ABN2WJN8</accession>
<feature type="domain" description="Tripartite ATP-independent periplasmic transporters DctQ component" evidence="11">
    <location>
        <begin position="67"/>
        <end position="195"/>
    </location>
</feature>
<feature type="transmembrane region" description="Helical" evidence="10">
    <location>
        <begin position="58"/>
        <end position="78"/>
    </location>
</feature>
<dbReference type="PANTHER" id="PTHR35011">
    <property type="entry name" value="2,3-DIKETO-L-GULONATE TRAP TRANSPORTER SMALL PERMEASE PROTEIN YIAM"/>
    <property type="match status" value="1"/>
</dbReference>
<dbReference type="RefSeq" id="WP_344336335.1">
    <property type="nucleotide sequence ID" value="NZ_BAAAPZ010000004.1"/>
</dbReference>
<comment type="caution">
    <text evidence="12">The sequence shown here is derived from an EMBL/GenBank/DDBJ whole genome shotgun (WGS) entry which is preliminary data.</text>
</comment>
<feature type="region of interest" description="Disordered" evidence="9">
    <location>
        <begin position="1"/>
        <end position="26"/>
    </location>
</feature>
<keyword evidence="13" id="KW-1185">Reference proteome</keyword>
<keyword evidence="5 10" id="KW-0812">Transmembrane</keyword>
<dbReference type="EMBL" id="BAAAPZ010000004">
    <property type="protein sequence ID" value="GAA2093968.1"/>
    <property type="molecule type" value="Genomic_DNA"/>
</dbReference>
<name>A0ABN2WJN8_9MICO</name>
<feature type="transmembrane region" description="Helical" evidence="10">
    <location>
        <begin position="170"/>
        <end position="192"/>
    </location>
</feature>
<keyword evidence="7 10" id="KW-0472">Membrane</keyword>
<evidence type="ECO:0000256" key="9">
    <source>
        <dbReference type="SAM" id="MobiDB-lite"/>
    </source>
</evidence>
<evidence type="ECO:0000256" key="8">
    <source>
        <dbReference type="ARBA" id="ARBA00038436"/>
    </source>
</evidence>
<keyword evidence="4" id="KW-0997">Cell inner membrane</keyword>
<feature type="compositionally biased region" description="Low complexity" evidence="9">
    <location>
        <begin position="1"/>
        <end position="25"/>
    </location>
</feature>
<proteinExistence type="inferred from homology"/>
<keyword evidence="3" id="KW-1003">Cell membrane</keyword>
<evidence type="ECO:0000313" key="13">
    <source>
        <dbReference type="Proteomes" id="UP001500984"/>
    </source>
</evidence>
<feature type="transmembrane region" description="Helical" evidence="10">
    <location>
        <begin position="129"/>
        <end position="158"/>
    </location>
</feature>
<evidence type="ECO:0000256" key="6">
    <source>
        <dbReference type="ARBA" id="ARBA00022989"/>
    </source>
</evidence>
<comment type="similarity">
    <text evidence="8">Belongs to the TRAP transporter small permease family.</text>
</comment>
<dbReference type="PANTHER" id="PTHR35011:SF2">
    <property type="entry name" value="2,3-DIKETO-L-GULONATE TRAP TRANSPORTER SMALL PERMEASE PROTEIN YIAM"/>
    <property type="match status" value="1"/>
</dbReference>
<dbReference type="Pfam" id="PF04290">
    <property type="entry name" value="DctQ"/>
    <property type="match status" value="1"/>
</dbReference>
<evidence type="ECO:0000256" key="3">
    <source>
        <dbReference type="ARBA" id="ARBA00022475"/>
    </source>
</evidence>
<dbReference type="Proteomes" id="UP001500984">
    <property type="component" value="Unassembled WGS sequence"/>
</dbReference>
<feature type="transmembrane region" description="Helical" evidence="10">
    <location>
        <begin position="90"/>
        <end position="108"/>
    </location>
</feature>
<evidence type="ECO:0000256" key="4">
    <source>
        <dbReference type="ARBA" id="ARBA00022519"/>
    </source>
</evidence>
<evidence type="ECO:0000256" key="7">
    <source>
        <dbReference type="ARBA" id="ARBA00023136"/>
    </source>
</evidence>
<keyword evidence="6 10" id="KW-1133">Transmembrane helix</keyword>
<sequence length="213" mass="22764">MSAQTPGPAQPAEPEGAAGAAASADLPDDAAEDLSFRQDRLEQSSGIYRWIIRLERSVASVFLLGVFVLVLTQVVSRYVFSSPLSWTEELARIVMVWLTFLAAMFVSSRRAHITVDLLASAVPPRVSRAVGMFAELVVILTAAVMSIAGIAMVVLVSGVSLPATSLPTTLLYGAAVVGFIGIFIHSILALYLQIRHPEDELDPVMKAAELEGI</sequence>
<evidence type="ECO:0000259" key="11">
    <source>
        <dbReference type="Pfam" id="PF04290"/>
    </source>
</evidence>
<dbReference type="InterPro" id="IPR055348">
    <property type="entry name" value="DctQ"/>
</dbReference>
<dbReference type="InterPro" id="IPR007387">
    <property type="entry name" value="TRAP_DctQ"/>
</dbReference>
<keyword evidence="2" id="KW-0813">Transport</keyword>
<evidence type="ECO:0000313" key="12">
    <source>
        <dbReference type="EMBL" id="GAA2093968.1"/>
    </source>
</evidence>
<evidence type="ECO:0000256" key="1">
    <source>
        <dbReference type="ARBA" id="ARBA00004429"/>
    </source>
</evidence>
<gene>
    <name evidence="12" type="ORF">GCM10009823_12650</name>
</gene>
<organism evidence="12 13">
    <name type="scientific">Brevibacterium salitolerans</name>
    <dbReference type="NCBI Taxonomy" id="1403566"/>
    <lineage>
        <taxon>Bacteria</taxon>
        <taxon>Bacillati</taxon>
        <taxon>Actinomycetota</taxon>
        <taxon>Actinomycetes</taxon>
        <taxon>Micrococcales</taxon>
        <taxon>Brevibacteriaceae</taxon>
        <taxon>Brevibacterium</taxon>
    </lineage>
</organism>
<reference evidence="12 13" key="1">
    <citation type="journal article" date="2019" name="Int. J. Syst. Evol. Microbiol.">
        <title>The Global Catalogue of Microorganisms (GCM) 10K type strain sequencing project: providing services to taxonomists for standard genome sequencing and annotation.</title>
        <authorList>
            <consortium name="The Broad Institute Genomics Platform"/>
            <consortium name="The Broad Institute Genome Sequencing Center for Infectious Disease"/>
            <person name="Wu L."/>
            <person name="Ma J."/>
        </authorList>
    </citation>
    <scope>NUCLEOTIDE SEQUENCE [LARGE SCALE GENOMIC DNA]</scope>
    <source>
        <strain evidence="12 13">JCM 15900</strain>
    </source>
</reference>
<protein>
    <recommendedName>
        <fullName evidence="11">Tripartite ATP-independent periplasmic transporters DctQ component domain-containing protein</fullName>
    </recommendedName>
</protein>
<evidence type="ECO:0000256" key="2">
    <source>
        <dbReference type="ARBA" id="ARBA00022448"/>
    </source>
</evidence>
<comment type="subcellular location">
    <subcellularLocation>
        <location evidence="1">Cell inner membrane</location>
        <topology evidence="1">Multi-pass membrane protein</topology>
    </subcellularLocation>
</comment>
<evidence type="ECO:0000256" key="5">
    <source>
        <dbReference type="ARBA" id="ARBA00022692"/>
    </source>
</evidence>
<evidence type="ECO:0000256" key="10">
    <source>
        <dbReference type="SAM" id="Phobius"/>
    </source>
</evidence>